<dbReference type="AlphaFoldDB" id="A0A3B0Y0G4"/>
<gene>
    <name evidence="1" type="ORF">MNBD_GAMMA10-1176</name>
</gene>
<evidence type="ECO:0000313" key="1">
    <source>
        <dbReference type="EMBL" id="VAW68862.1"/>
    </source>
</evidence>
<dbReference type="InterPro" id="IPR021523">
    <property type="entry name" value="DUF3187"/>
</dbReference>
<organism evidence="1">
    <name type="scientific">hydrothermal vent metagenome</name>
    <dbReference type="NCBI Taxonomy" id="652676"/>
    <lineage>
        <taxon>unclassified sequences</taxon>
        <taxon>metagenomes</taxon>
        <taxon>ecological metagenomes</taxon>
    </lineage>
</organism>
<reference evidence="1" key="1">
    <citation type="submission" date="2018-06" db="EMBL/GenBank/DDBJ databases">
        <authorList>
            <person name="Zhirakovskaya E."/>
        </authorList>
    </citation>
    <scope>NUCLEOTIDE SEQUENCE</scope>
</reference>
<dbReference type="Pfam" id="PF11383">
    <property type="entry name" value="DUF3187"/>
    <property type="match status" value="1"/>
</dbReference>
<proteinExistence type="predicted"/>
<sequence>MAAWAASSYRLSETRWLYGQAGLLYMGNSDVLQVIQNNWAVFANAGIKFEPWQNIQLKAQLDMHSAFYDSNIEFLGDVIQLTFGTSYIINPKHQIDFAVVEDILSETSPDVNFNISWWVGFDV</sequence>
<name>A0A3B0Y0G4_9ZZZZ</name>
<protein>
    <submittedName>
        <fullName evidence="1">Uncharacterized protein</fullName>
    </submittedName>
</protein>
<accession>A0A3B0Y0G4</accession>
<dbReference type="EMBL" id="UOFJ01000373">
    <property type="protein sequence ID" value="VAW68862.1"/>
    <property type="molecule type" value="Genomic_DNA"/>
</dbReference>